<dbReference type="Gene3D" id="3.40.50.1460">
    <property type="match status" value="1"/>
</dbReference>
<evidence type="ECO:0000259" key="2">
    <source>
        <dbReference type="Pfam" id="PF00656"/>
    </source>
</evidence>
<evidence type="ECO:0000313" key="3">
    <source>
        <dbReference type="EMBL" id="GLZ80192.1"/>
    </source>
</evidence>
<dbReference type="Proteomes" id="UP001165079">
    <property type="component" value="Unassembled WGS sequence"/>
</dbReference>
<dbReference type="GO" id="GO:0004197">
    <property type="term" value="F:cysteine-type endopeptidase activity"/>
    <property type="evidence" value="ECO:0007669"/>
    <property type="project" value="InterPro"/>
</dbReference>
<comment type="caution">
    <text evidence="3">The sequence shown here is derived from an EMBL/GenBank/DDBJ whole genome shotgun (WGS) entry which is preliminary data.</text>
</comment>
<feature type="region of interest" description="Disordered" evidence="1">
    <location>
        <begin position="304"/>
        <end position="334"/>
    </location>
</feature>
<name>A0A9W6SQU8_9ACTN</name>
<evidence type="ECO:0000256" key="1">
    <source>
        <dbReference type="SAM" id="MobiDB-lite"/>
    </source>
</evidence>
<organism evidence="3 4">
    <name type="scientific">Actinorhabdospora filicis</name>
    <dbReference type="NCBI Taxonomy" id="1785913"/>
    <lineage>
        <taxon>Bacteria</taxon>
        <taxon>Bacillati</taxon>
        <taxon>Actinomycetota</taxon>
        <taxon>Actinomycetes</taxon>
        <taxon>Micromonosporales</taxon>
        <taxon>Micromonosporaceae</taxon>
        <taxon>Actinorhabdospora</taxon>
    </lineage>
</organism>
<dbReference type="InterPro" id="IPR029030">
    <property type="entry name" value="Caspase-like_dom_sf"/>
</dbReference>
<dbReference type="RefSeq" id="WP_285665315.1">
    <property type="nucleotide sequence ID" value="NZ_BSTX01000003.1"/>
</dbReference>
<evidence type="ECO:0000313" key="4">
    <source>
        <dbReference type="Proteomes" id="UP001165079"/>
    </source>
</evidence>
<sequence>MDVILSGTTDAVTRHHRLPPPDFGLAGRDGLRYQVVTLGASGVRSRGRSLANGAFRDDAGLTERTTPRAAPAVIPVRAPEPARSAPRAYRLPVPERSSVVLMGTSVYTDPRVPSLPAVAANLAELRAALTGLFGEAVRTLAEPALTDLADIARSARSGSDTFVFYYAGHGFIGSDGRLYLGLRETDTDMPAFTALPYERIAQIIRDSPARDKVVILDCCFSGRALKGTMSPTPLATADTAGTWVLTASSSTAMAFAPVGERLTAFTGALVEILRQGVDNGEPVIRVGDLFAPLADLLASRALPVPQQRTSRSASDLALAPNPLGPEHLPRGEPS</sequence>
<dbReference type="InterPro" id="IPR011600">
    <property type="entry name" value="Pept_C14_caspase"/>
</dbReference>
<gene>
    <name evidence="3" type="ORF">Afil01_49990</name>
</gene>
<dbReference type="Pfam" id="PF00656">
    <property type="entry name" value="Peptidase_C14"/>
    <property type="match status" value="1"/>
</dbReference>
<keyword evidence="4" id="KW-1185">Reference proteome</keyword>
<feature type="domain" description="Peptidase C14 caspase" evidence="2">
    <location>
        <begin position="104"/>
        <end position="279"/>
    </location>
</feature>
<accession>A0A9W6SQU8</accession>
<reference evidence="3" key="1">
    <citation type="submission" date="2023-03" db="EMBL/GenBank/DDBJ databases">
        <title>Actinorhabdospora filicis NBRC 111898.</title>
        <authorList>
            <person name="Ichikawa N."/>
            <person name="Sato H."/>
            <person name="Tonouchi N."/>
        </authorList>
    </citation>
    <scope>NUCLEOTIDE SEQUENCE</scope>
    <source>
        <strain evidence="3">NBRC 111898</strain>
    </source>
</reference>
<dbReference type="GO" id="GO:0006508">
    <property type="term" value="P:proteolysis"/>
    <property type="evidence" value="ECO:0007669"/>
    <property type="project" value="InterPro"/>
</dbReference>
<dbReference type="NCBIfam" id="NF047832">
    <property type="entry name" value="caspase_w_EACC1"/>
    <property type="match status" value="1"/>
</dbReference>
<protein>
    <recommendedName>
        <fullName evidence="2">Peptidase C14 caspase domain-containing protein</fullName>
    </recommendedName>
</protein>
<dbReference type="AlphaFoldDB" id="A0A9W6SQU8"/>
<proteinExistence type="predicted"/>
<dbReference type="SUPFAM" id="SSF52129">
    <property type="entry name" value="Caspase-like"/>
    <property type="match status" value="1"/>
</dbReference>
<dbReference type="EMBL" id="BSTX01000003">
    <property type="protein sequence ID" value="GLZ80192.1"/>
    <property type="molecule type" value="Genomic_DNA"/>
</dbReference>